<dbReference type="InterPro" id="IPR040521">
    <property type="entry name" value="KDZ"/>
</dbReference>
<keyword evidence="3" id="KW-1185">Reference proteome</keyword>
<feature type="domain" description="CxC1-like cysteine cluster associated with KDZ transposases" evidence="2">
    <location>
        <begin position="122"/>
        <end position="209"/>
    </location>
</feature>
<sequence length="522" mass="58966">MSTTTEMDITNTADSVAGNLQPMEHKDTLHSGYQAARQRRMGAWADLRPSLLSAYKKVTRGKQCIICGAEDPPIRCTDCSYSSNYCTGCFETAHLHLKLHVAYYWKNGMFTRYDTNRVEVWNCDVDHICSSGYPKVVTVVDARGRQHSVQLTVCSCNSAAVTMLRYGLWPSTPTNPQVAFTIELMELLRLLVLECQVSVKGFCEVLMLYGAEDPLANNDIRDIYRTLQGGCFEEYRNLWREARYPTAAGGDDGTTCPACPKDTGTQVFSIDGNFGLVRKKAAGIDLGTGMSPRFFLPQDQVDQYVSKAGVKTKKSDGVCSDFKAGNPLRSKSRHEKLDITGVFGAVCRHDMPKSFLNLRHGERLAYPEFLCQWLLQGVKVPRVVILYDIACVLEQHAQNLDPMSQHPERVVEFGIPIFHMYGHKVGCQVKYSPRRLSNIGLTDGEGMERLWSYLRRFNRITKEMTPDHRVALLDDALLHNSEYLRNQMGETLMHRYIKAQTTRSNCDQELEQLTSRLSAHLT</sequence>
<dbReference type="Proteomes" id="UP000695022">
    <property type="component" value="Unplaced"/>
</dbReference>
<dbReference type="PANTHER" id="PTHR33096:SF1">
    <property type="entry name" value="CXC1-LIKE CYSTEINE CLUSTER ASSOCIATED WITH KDZ TRANSPOSASES DOMAIN-CONTAINING PROTEIN"/>
    <property type="match status" value="1"/>
</dbReference>
<gene>
    <name evidence="4" type="primary">LOC106810710</name>
</gene>
<accession>A0ABM1EBR0</accession>
<evidence type="ECO:0000313" key="3">
    <source>
        <dbReference type="Proteomes" id="UP000695022"/>
    </source>
</evidence>
<dbReference type="PANTHER" id="PTHR33096">
    <property type="entry name" value="CXC2 DOMAIN-CONTAINING PROTEIN"/>
    <property type="match status" value="1"/>
</dbReference>
<reference evidence="4" key="1">
    <citation type="submission" date="2025-08" db="UniProtKB">
        <authorList>
            <consortium name="RefSeq"/>
        </authorList>
    </citation>
    <scope>IDENTIFICATION</scope>
</reference>
<dbReference type="InterPro" id="IPR041320">
    <property type="entry name" value="CxC1"/>
</dbReference>
<name>A0ABM1EBR0_PRICU</name>
<evidence type="ECO:0000259" key="2">
    <source>
        <dbReference type="Pfam" id="PF18802"/>
    </source>
</evidence>
<organism evidence="3 4">
    <name type="scientific">Priapulus caudatus</name>
    <name type="common">Priapulid worm</name>
    <dbReference type="NCBI Taxonomy" id="37621"/>
    <lineage>
        <taxon>Eukaryota</taxon>
        <taxon>Metazoa</taxon>
        <taxon>Ecdysozoa</taxon>
        <taxon>Scalidophora</taxon>
        <taxon>Priapulida</taxon>
        <taxon>Priapulimorpha</taxon>
        <taxon>Priapulimorphida</taxon>
        <taxon>Priapulidae</taxon>
        <taxon>Priapulus</taxon>
    </lineage>
</organism>
<dbReference type="Pfam" id="PF18758">
    <property type="entry name" value="KDZ"/>
    <property type="match status" value="1"/>
</dbReference>
<evidence type="ECO:0000313" key="4">
    <source>
        <dbReference type="RefSeq" id="XP_014669631.1"/>
    </source>
</evidence>
<feature type="region of interest" description="Disordered" evidence="1">
    <location>
        <begin position="1"/>
        <end position="21"/>
    </location>
</feature>
<feature type="compositionally biased region" description="Polar residues" evidence="1">
    <location>
        <begin position="1"/>
        <end position="14"/>
    </location>
</feature>
<evidence type="ECO:0000256" key="1">
    <source>
        <dbReference type="SAM" id="MobiDB-lite"/>
    </source>
</evidence>
<dbReference type="RefSeq" id="XP_014669631.1">
    <property type="nucleotide sequence ID" value="XM_014814145.1"/>
</dbReference>
<dbReference type="Pfam" id="PF18802">
    <property type="entry name" value="CxC1"/>
    <property type="match status" value="1"/>
</dbReference>
<dbReference type="GeneID" id="106810710"/>
<proteinExistence type="predicted"/>
<protein>
    <submittedName>
        <fullName evidence="4">Uncharacterized protein LOC106810710</fullName>
    </submittedName>
</protein>